<dbReference type="InterPro" id="IPR007371">
    <property type="entry name" value="TPK_catalytic"/>
</dbReference>
<dbReference type="CDD" id="cd07995">
    <property type="entry name" value="TPK"/>
    <property type="match status" value="1"/>
</dbReference>
<evidence type="ECO:0000259" key="6">
    <source>
        <dbReference type="Pfam" id="PF04263"/>
    </source>
</evidence>
<proteinExistence type="predicted"/>
<evidence type="ECO:0000256" key="3">
    <source>
        <dbReference type="ARBA" id="ARBA00022777"/>
    </source>
</evidence>
<reference evidence="8" key="1">
    <citation type="journal article" date="2019" name="Int. J. Syst. Evol. Microbiol.">
        <title>The Global Catalogue of Microorganisms (GCM) 10K type strain sequencing project: providing services to taxonomists for standard genome sequencing and annotation.</title>
        <authorList>
            <consortium name="The Broad Institute Genomics Platform"/>
            <consortium name="The Broad Institute Genome Sequencing Center for Infectious Disease"/>
            <person name="Wu L."/>
            <person name="Ma J."/>
        </authorList>
    </citation>
    <scope>NUCLEOTIDE SEQUENCE [LARGE SCALE GENOMIC DNA]</scope>
    <source>
        <strain evidence="8">KACC 11588</strain>
    </source>
</reference>
<dbReference type="InterPro" id="IPR006282">
    <property type="entry name" value="Thi_PPkinase"/>
</dbReference>
<dbReference type="GO" id="GO:0004788">
    <property type="term" value="F:thiamine diphosphokinase activity"/>
    <property type="evidence" value="ECO:0007669"/>
    <property type="project" value="UniProtKB-EC"/>
</dbReference>
<evidence type="ECO:0000313" key="7">
    <source>
        <dbReference type="EMBL" id="MFC5567018.1"/>
    </source>
</evidence>
<evidence type="ECO:0000256" key="1">
    <source>
        <dbReference type="ARBA" id="ARBA00022679"/>
    </source>
</evidence>
<dbReference type="Gene3D" id="3.40.50.10240">
    <property type="entry name" value="Thiamin pyrophosphokinase, catalytic domain"/>
    <property type="match status" value="1"/>
</dbReference>
<evidence type="ECO:0000256" key="4">
    <source>
        <dbReference type="ARBA" id="ARBA00022840"/>
    </source>
</evidence>
<dbReference type="PANTHER" id="PTHR41299:SF1">
    <property type="entry name" value="THIAMINE PYROPHOSPHOKINASE"/>
    <property type="match status" value="1"/>
</dbReference>
<keyword evidence="1 7" id="KW-0808">Transferase</keyword>
<dbReference type="SUPFAM" id="SSF63862">
    <property type="entry name" value="Thiamin pyrophosphokinase, substrate-binding domain"/>
    <property type="match status" value="1"/>
</dbReference>
<keyword evidence="2" id="KW-0547">Nucleotide-binding</keyword>
<evidence type="ECO:0000313" key="8">
    <source>
        <dbReference type="Proteomes" id="UP001596056"/>
    </source>
</evidence>
<organism evidence="7 8">
    <name type="scientific">Rubellimicrobium aerolatum</name>
    <dbReference type="NCBI Taxonomy" id="490979"/>
    <lineage>
        <taxon>Bacteria</taxon>
        <taxon>Pseudomonadati</taxon>
        <taxon>Pseudomonadota</taxon>
        <taxon>Alphaproteobacteria</taxon>
        <taxon>Rhodobacterales</taxon>
        <taxon>Roseobacteraceae</taxon>
        <taxon>Rubellimicrobium</taxon>
    </lineage>
</organism>
<dbReference type="InterPro" id="IPR036759">
    <property type="entry name" value="TPK_catalytic_sf"/>
</dbReference>
<feature type="domain" description="Thiamin pyrophosphokinase catalytic" evidence="6">
    <location>
        <begin position="30"/>
        <end position="117"/>
    </location>
</feature>
<name>A0ABW0SDH6_9RHOB</name>
<dbReference type="EC" id="2.7.6.2" evidence="5"/>
<keyword evidence="8" id="KW-1185">Reference proteome</keyword>
<evidence type="ECO:0000256" key="5">
    <source>
        <dbReference type="NCBIfam" id="TIGR01378"/>
    </source>
</evidence>
<keyword evidence="3" id="KW-0418">Kinase</keyword>
<dbReference type="Proteomes" id="UP001596056">
    <property type="component" value="Unassembled WGS sequence"/>
</dbReference>
<dbReference type="RefSeq" id="WP_209839693.1">
    <property type="nucleotide sequence ID" value="NZ_JAGGJP010000005.1"/>
</dbReference>
<dbReference type="SUPFAM" id="SSF63999">
    <property type="entry name" value="Thiamin pyrophosphokinase, catalytic domain"/>
    <property type="match status" value="1"/>
</dbReference>
<sequence>MRAIVRSPAPVTLLGGAPASSAQLVEALRLAPTLVAADGGADTALALGLTPAAVIGDMDSLSPEAAGAFAAVLHRIDEQETTDFDKALTRIDAPALLALGFAGGRIDHELAALHSLCLRVDRPCLLLGPETLAFHAPPELRLDLPAGTLVSLFPLTDLRVASEGLLWPTDHLLLGPLRRIGTSNAARGGPLRLRPSAPGLLVILPPAAVGPALDALRAAPRWPAPPPA</sequence>
<dbReference type="EMBL" id="JBHSNA010000009">
    <property type="protein sequence ID" value="MFC5567018.1"/>
    <property type="molecule type" value="Genomic_DNA"/>
</dbReference>
<dbReference type="InterPro" id="IPR036371">
    <property type="entry name" value="TPK_B1-bd_sf"/>
</dbReference>
<keyword evidence="4" id="KW-0067">ATP-binding</keyword>
<accession>A0ABW0SDH6</accession>
<dbReference type="PANTHER" id="PTHR41299">
    <property type="entry name" value="THIAMINE PYROPHOSPHOKINASE"/>
    <property type="match status" value="1"/>
</dbReference>
<dbReference type="InterPro" id="IPR053149">
    <property type="entry name" value="TPK"/>
</dbReference>
<evidence type="ECO:0000256" key="2">
    <source>
        <dbReference type="ARBA" id="ARBA00022741"/>
    </source>
</evidence>
<protein>
    <recommendedName>
        <fullName evidence="5">Thiamine diphosphokinase</fullName>
        <ecNumber evidence="5">2.7.6.2</ecNumber>
    </recommendedName>
</protein>
<dbReference type="Pfam" id="PF04263">
    <property type="entry name" value="TPK_catalytic"/>
    <property type="match status" value="1"/>
</dbReference>
<dbReference type="NCBIfam" id="TIGR01378">
    <property type="entry name" value="thi_PPkinase"/>
    <property type="match status" value="1"/>
</dbReference>
<gene>
    <name evidence="7" type="ORF">ACFPOC_11410</name>
</gene>
<comment type="caution">
    <text evidence="7">The sequence shown here is derived from an EMBL/GenBank/DDBJ whole genome shotgun (WGS) entry which is preliminary data.</text>
</comment>